<evidence type="ECO:0000256" key="2">
    <source>
        <dbReference type="ARBA" id="ARBA00022692"/>
    </source>
</evidence>
<evidence type="ECO:0000256" key="6">
    <source>
        <dbReference type="SAM" id="Phobius"/>
    </source>
</evidence>
<protein>
    <submittedName>
        <fullName evidence="8">MFS multidrug transporter</fullName>
    </submittedName>
</protein>
<evidence type="ECO:0000256" key="5">
    <source>
        <dbReference type="SAM" id="MobiDB-lite"/>
    </source>
</evidence>
<dbReference type="Pfam" id="PF07690">
    <property type="entry name" value="MFS_1"/>
    <property type="match status" value="1"/>
</dbReference>
<keyword evidence="9" id="KW-1185">Reference proteome</keyword>
<feature type="region of interest" description="Disordered" evidence="5">
    <location>
        <begin position="1"/>
        <end position="45"/>
    </location>
</feature>
<feature type="transmembrane region" description="Helical" evidence="6">
    <location>
        <begin position="455"/>
        <end position="481"/>
    </location>
</feature>
<organism evidence="8 9">
    <name type="scientific">Trematosphaeria pertusa</name>
    <dbReference type="NCBI Taxonomy" id="390896"/>
    <lineage>
        <taxon>Eukaryota</taxon>
        <taxon>Fungi</taxon>
        <taxon>Dikarya</taxon>
        <taxon>Ascomycota</taxon>
        <taxon>Pezizomycotina</taxon>
        <taxon>Dothideomycetes</taxon>
        <taxon>Pleosporomycetidae</taxon>
        <taxon>Pleosporales</taxon>
        <taxon>Massarineae</taxon>
        <taxon>Trematosphaeriaceae</taxon>
        <taxon>Trematosphaeria</taxon>
    </lineage>
</organism>
<dbReference type="RefSeq" id="XP_033686240.1">
    <property type="nucleotide sequence ID" value="XM_033831518.1"/>
</dbReference>
<dbReference type="FunFam" id="1.20.1250.20:FF:000011">
    <property type="entry name" value="MFS multidrug transporter, putative"/>
    <property type="match status" value="1"/>
</dbReference>
<dbReference type="GO" id="GO:0022857">
    <property type="term" value="F:transmembrane transporter activity"/>
    <property type="evidence" value="ECO:0007669"/>
    <property type="project" value="InterPro"/>
</dbReference>
<accession>A0A6A6ILF6</accession>
<dbReference type="InterPro" id="IPR011701">
    <property type="entry name" value="MFS"/>
</dbReference>
<evidence type="ECO:0000256" key="1">
    <source>
        <dbReference type="ARBA" id="ARBA00004141"/>
    </source>
</evidence>
<keyword evidence="2 6" id="KW-0812">Transmembrane</keyword>
<dbReference type="OrthoDB" id="6770063at2759"/>
<feature type="transmembrane region" description="Helical" evidence="6">
    <location>
        <begin position="398"/>
        <end position="419"/>
    </location>
</feature>
<evidence type="ECO:0000313" key="8">
    <source>
        <dbReference type="EMBL" id="KAF2251236.1"/>
    </source>
</evidence>
<dbReference type="PANTHER" id="PTHR23502:SF60">
    <property type="entry name" value="MAJOR FACILITATOR SUPERFAMILY (MFS) PROFILE DOMAIN-CONTAINING PROTEIN-RELATED"/>
    <property type="match status" value="1"/>
</dbReference>
<feature type="compositionally biased region" description="Polar residues" evidence="5">
    <location>
        <begin position="20"/>
        <end position="35"/>
    </location>
</feature>
<feature type="transmembrane region" description="Helical" evidence="6">
    <location>
        <begin position="325"/>
        <end position="344"/>
    </location>
</feature>
<dbReference type="CDD" id="cd17323">
    <property type="entry name" value="MFS_Tpo1_MDR_like"/>
    <property type="match status" value="1"/>
</dbReference>
<keyword evidence="4 6" id="KW-0472">Membrane</keyword>
<dbReference type="PANTHER" id="PTHR23502">
    <property type="entry name" value="MAJOR FACILITATOR SUPERFAMILY"/>
    <property type="match status" value="1"/>
</dbReference>
<dbReference type="InterPro" id="IPR020846">
    <property type="entry name" value="MFS_dom"/>
</dbReference>
<feature type="transmembrane region" description="Helical" evidence="6">
    <location>
        <begin position="214"/>
        <end position="234"/>
    </location>
</feature>
<dbReference type="InterPro" id="IPR036259">
    <property type="entry name" value="MFS_trans_sf"/>
</dbReference>
<feature type="transmembrane region" description="Helical" evidence="6">
    <location>
        <begin position="364"/>
        <end position="386"/>
    </location>
</feature>
<dbReference type="SUPFAM" id="SSF103473">
    <property type="entry name" value="MFS general substrate transporter"/>
    <property type="match status" value="1"/>
</dbReference>
<feature type="transmembrane region" description="Helical" evidence="6">
    <location>
        <begin position="151"/>
        <end position="173"/>
    </location>
</feature>
<dbReference type="AlphaFoldDB" id="A0A6A6ILF6"/>
<dbReference type="PROSITE" id="PS50850">
    <property type="entry name" value="MFS"/>
    <property type="match status" value="1"/>
</dbReference>
<proteinExistence type="predicted"/>
<evidence type="ECO:0000256" key="4">
    <source>
        <dbReference type="ARBA" id="ARBA00023136"/>
    </source>
</evidence>
<feature type="domain" description="Major facilitator superfamily (MFS) profile" evidence="7">
    <location>
        <begin position="59"/>
        <end position="487"/>
    </location>
</feature>
<keyword evidence="3 6" id="KW-1133">Transmembrane helix</keyword>
<feature type="transmembrane region" description="Helical" evidence="6">
    <location>
        <begin position="94"/>
        <end position="114"/>
    </location>
</feature>
<evidence type="ECO:0000256" key="3">
    <source>
        <dbReference type="ARBA" id="ARBA00022989"/>
    </source>
</evidence>
<reference evidence="8" key="1">
    <citation type="journal article" date="2020" name="Stud. Mycol.">
        <title>101 Dothideomycetes genomes: a test case for predicting lifestyles and emergence of pathogens.</title>
        <authorList>
            <person name="Haridas S."/>
            <person name="Albert R."/>
            <person name="Binder M."/>
            <person name="Bloem J."/>
            <person name="Labutti K."/>
            <person name="Salamov A."/>
            <person name="Andreopoulos B."/>
            <person name="Baker S."/>
            <person name="Barry K."/>
            <person name="Bills G."/>
            <person name="Bluhm B."/>
            <person name="Cannon C."/>
            <person name="Castanera R."/>
            <person name="Culley D."/>
            <person name="Daum C."/>
            <person name="Ezra D."/>
            <person name="Gonzalez J."/>
            <person name="Henrissat B."/>
            <person name="Kuo A."/>
            <person name="Liang C."/>
            <person name="Lipzen A."/>
            <person name="Lutzoni F."/>
            <person name="Magnuson J."/>
            <person name="Mondo S."/>
            <person name="Nolan M."/>
            <person name="Ohm R."/>
            <person name="Pangilinan J."/>
            <person name="Park H.-J."/>
            <person name="Ramirez L."/>
            <person name="Alfaro M."/>
            <person name="Sun H."/>
            <person name="Tritt A."/>
            <person name="Yoshinaga Y."/>
            <person name="Zwiers L.-H."/>
            <person name="Turgeon B."/>
            <person name="Goodwin S."/>
            <person name="Spatafora J."/>
            <person name="Crous P."/>
            <person name="Grigoriev I."/>
        </authorList>
    </citation>
    <scope>NUCLEOTIDE SEQUENCE</scope>
    <source>
        <strain evidence="8">CBS 122368</strain>
    </source>
</reference>
<dbReference type="GeneID" id="54584848"/>
<dbReference type="Proteomes" id="UP000800094">
    <property type="component" value="Unassembled WGS sequence"/>
</dbReference>
<name>A0A6A6ILF6_9PLEO</name>
<feature type="transmembrane region" description="Helical" evidence="6">
    <location>
        <begin position="185"/>
        <end position="207"/>
    </location>
</feature>
<evidence type="ECO:0000313" key="9">
    <source>
        <dbReference type="Proteomes" id="UP000800094"/>
    </source>
</evidence>
<feature type="transmembrane region" description="Helical" evidence="6">
    <location>
        <begin position="289"/>
        <end position="313"/>
    </location>
</feature>
<feature type="transmembrane region" description="Helical" evidence="6">
    <location>
        <begin position="126"/>
        <end position="144"/>
    </location>
</feature>
<dbReference type="EMBL" id="ML987193">
    <property type="protein sequence ID" value="KAF2251236.1"/>
    <property type="molecule type" value="Genomic_DNA"/>
</dbReference>
<sequence length="494" mass="54214">MATEKPVTVVDEEAELQPAATPSPTDDQTAETASHNKPHSHAVQLVPPKDWPAKKKWISLMILSSFAFVHPLSETMIAPSMDAIARDLHFTDRYDSMLCLSIFLVGIAVGPLIFAPLSEVYGRRPILLSGGAFYTLWTIACGFAKTRAQIFTFRVFSGFGASVALALGGGVIGDVWKAEERGRALGWYLLAPLLGPAIGPIVGGFISDSESWRWVFWAFSIASAAFLLVAALLFPESYEPRLLEQLERANRTNVSQFGTKKHIKTASKLLRRSLIRPVRIISTQPTVNILAVFMALLYGIMFLFLFTYPLLWIGEYQQSVGISSLNYISAGLGFTLGAQIAGHVNDHVYAKLKRRNADEGKPEYRVPILVPGAVLVIIGLLIYGWAGESITHWIVPNIGSFIFCTACMLCTSGVNTYAIDAYTQYAASAISALNVLRNVTAILFPLFAPYMYQRLGFGVGFSILAGAWAVFSFLVIGTMWLCGERLRTKYPFSA</sequence>
<evidence type="ECO:0000259" key="7">
    <source>
        <dbReference type="PROSITE" id="PS50850"/>
    </source>
</evidence>
<comment type="subcellular location">
    <subcellularLocation>
        <location evidence="1">Membrane</location>
        <topology evidence="1">Multi-pass membrane protein</topology>
    </subcellularLocation>
</comment>
<dbReference type="GO" id="GO:0016020">
    <property type="term" value="C:membrane"/>
    <property type="evidence" value="ECO:0007669"/>
    <property type="project" value="UniProtKB-SubCell"/>
</dbReference>
<dbReference type="Gene3D" id="1.20.1250.20">
    <property type="entry name" value="MFS general substrate transporter like domains"/>
    <property type="match status" value="1"/>
</dbReference>
<gene>
    <name evidence="8" type="ORF">BU26DRAFT_539671</name>
</gene>
<feature type="transmembrane region" description="Helical" evidence="6">
    <location>
        <begin position="425"/>
        <end position="448"/>
    </location>
</feature>